<accession>A0A2N5PVV1</accession>
<dbReference type="Proteomes" id="UP001148455">
    <property type="component" value="Unassembled WGS sequence"/>
</dbReference>
<evidence type="ECO:0000259" key="3">
    <source>
        <dbReference type="Pfam" id="PF13518"/>
    </source>
</evidence>
<evidence type="ECO:0000256" key="1">
    <source>
        <dbReference type="ARBA" id="ARBA00038232"/>
    </source>
</evidence>
<dbReference type="SUPFAM" id="SSF48295">
    <property type="entry name" value="TrpR-like"/>
    <property type="match status" value="2"/>
</dbReference>
<comment type="caution">
    <text evidence="5">The sequence shown here is derived from an EMBL/GenBank/DDBJ whole genome shotgun (WGS) entry which is preliminary data.</text>
</comment>
<feature type="domain" description="Insertion element IS150 protein InsJ-like helix-turn-helix" evidence="3">
    <location>
        <begin position="130"/>
        <end position="181"/>
    </location>
</feature>
<dbReference type="Pfam" id="PF13518">
    <property type="entry name" value="HTH_28"/>
    <property type="match status" value="3"/>
</dbReference>
<dbReference type="PANTHER" id="PTHR33795:SF1">
    <property type="entry name" value="INSERTION ELEMENT IS150 PROTEIN INSJ"/>
    <property type="match status" value="1"/>
</dbReference>
<dbReference type="SUPFAM" id="SSF46689">
    <property type="entry name" value="Homeodomain-like"/>
    <property type="match status" value="1"/>
</dbReference>
<feature type="domain" description="Insertion element IS150 protein InsJ-like helix-turn-helix" evidence="3">
    <location>
        <begin position="11"/>
        <end position="60"/>
    </location>
</feature>
<dbReference type="PANTHER" id="PTHR33795">
    <property type="entry name" value="INSERTION ELEMENT IS150 PROTEIN INSJ"/>
    <property type="match status" value="1"/>
</dbReference>
<evidence type="ECO:0000256" key="2">
    <source>
        <dbReference type="SAM" id="Coils"/>
    </source>
</evidence>
<feature type="coiled-coil region" evidence="2">
    <location>
        <begin position="191"/>
        <end position="221"/>
    </location>
</feature>
<comment type="similarity">
    <text evidence="1">Belongs to the IS150/IS1296 orfA family.</text>
</comment>
<organism evidence="5 6">
    <name type="scientific">Mediterraneibacter gnavus</name>
    <name type="common">Ruminococcus gnavus</name>
    <dbReference type="NCBI Taxonomy" id="33038"/>
    <lineage>
        <taxon>Bacteria</taxon>
        <taxon>Bacillati</taxon>
        <taxon>Bacillota</taxon>
        <taxon>Clostridia</taxon>
        <taxon>Lachnospirales</taxon>
        <taxon>Lachnospiraceae</taxon>
        <taxon>Mediterraneibacter</taxon>
    </lineage>
</organism>
<dbReference type="InterPro" id="IPR036388">
    <property type="entry name" value="WH-like_DNA-bd_sf"/>
</dbReference>
<gene>
    <name evidence="5" type="ORF">CDL20_14640</name>
    <name evidence="4" type="ORF">O8D18_03450</name>
</gene>
<dbReference type="Proteomes" id="UP000234840">
    <property type="component" value="Unassembled WGS sequence"/>
</dbReference>
<dbReference type="EMBL" id="JAPZED010000002">
    <property type="protein sequence ID" value="MCZ7693102.1"/>
    <property type="molecule type" value="Genomic_DNA"/>
</dbReference>
<dbReference type="InterPro" id="IPR009057">
    <property type="entry name" value="Homeodomain-like_sf"/>
</dbReference>
<dbReference type="Gene3D" id="1.10.10.10">
    <property type="entry name" value="Winged helix-like DNA-binding domain superfamily/Winged helix DNA-binding domain"/>
    <property type="match status" value="3"/>
</dbReference>
<dbReference type="GO" id="GO:0043565">
    <property type="term" value="F:sequence-specific DNA binding"/>
    <property type="evidence" value="ECO:0007669"/>
    <property type="project" value="InterPro"/>
</dbReference>
<dbReference type="InterPro" id="IPR052057">
    <property type="entry name" value="IS150/IS1296_orfA-like"/>
</dbReference>
<reference evidence="5 6" key="1">
    <citation type="journal article" date="2017" name="Genome Med.">
        <title>A novel Ruminococcus gnavus clade enriched in inflammatory bowel disease patients.</title>
        <authorList>
            <person name="Hall A.B."/>
            <person name="Yassour M."/>
            <person name="Sauk J."/>
            <person name="Garner A."/>
            <person name="Jiang X."/>
            <person name="Arthur T."/>
            <person name="Lagoudas G.K."/>
            <person name="Vatanen T."/>
            <person name="Fornelos N."/>
            <person name="Wilson R."/>
            <person name="Bertha M."/>
            <person name="Cohen M."/>
            <person name="Garber J."/>
            <person name="Khalili H."/>
            <person name="Gevers D."/>
            <person name="Ananthakrishnan A.N."/>
            <person name="Kugathasan S."/>
            <person name="Lander E.S."/>
            <person name="Blainey P."/>
            <person name="Vlamakis H."/>
            <person name="Xavier R.J."/>
            <person name="Huttenhower C."/>
        </authorList>
    </citation>
    <scope>NUCLEOTIDE SEQUENCE [LARGE SCALE GENOMIC DNA]</scope>
    <source>
        <strain evidence="5 6">RJX1128</strain>
    </source>
</reference>
<name>A0A2N5PVV1_MEDGN</name>
<dbReference type="AlphaFoldDB" id="A0A2N5PVV1"/>
<proteinExistence type="inferred from homology"/>
<keyword evidence="2" id="KW-0175">Coiled coil</keyword>
<dbReference type="RefSeq" id="WP_005340369.1">
    <property type="nucleotide sequence ID" value="NZ_BAABXV010000001.1"/>
</dbReference>
<evidence type="ECO:0000313" key="5">
    <source>
        <dbReference type="EMBL" id="PLT79847.1"/>
    </source>
</evidence>
<dbReference type="InterPro" id="IPR010921">
    <property type="entry name" value="Trp_repressor/repl_initiator"/>
</dbReference>
<evidence type="ECO:0000313" key="6">
    <source>
        <dbReference type="Proteomes" id="UP000234840"/>
    </source>
</evidence>
<protein>
    <submittedName>
        <fullName evidence="4">Helix-turn-helix domain-containing protein</fullName>
    </submittedName>
    <submittedName>
        <fullName evidence="5">Transposase</fullName>
    </submittedName>
</protein>
<dbReference type="EMBL" id="NIHW01000072">
    <property type="protein sequence ID" value="PLT79847.1"/>
    <property type="molecule type" value="Genomic_DNA"/>
</dbReference>
<feature type="domain" description="Insertion element IS150 protein InsJ-like helix-turn-helix" evidence="3">
    <location>
        <begin position="69"/>
        <end position="109"/>
    </location>
</feature>
<dbReference type="InterPro" id="IPR055247">
    <property type="entry name" value="InsJ-like_HTH"/>
</dbReference>
<evidence type="ECO:0000313" key="4">
    <source>
        <dbReference type="EMBL" id="MCZ7693102.1"/>
    </source>
</evidence>
<sequence length="228" mass="26491">MSRKSKIDAVKKVEIVEQYLNGELSQKGAAKMCGVNKRSVQDWIRIYKTDGPESLLSPKTNKRYSKELKLQAVHAYLSGEGSLDEICVKFGIRQHSQLSSWIKAYNEGKELKELTGGSAMKKARKTTLEERICIVKDCLDHDRNYGAMALKYDCSYQQVRNWVERYEKMGSAGLEDRRGRRIGSKPSRTPEEELRDRIAELERKNKDLQMENDLLKKVRELERRDRFL</sequence>
<reference evidence="4" key="2">
    <citation type="submission" date="2022-12" db="EMBL/GenBank/DDBJ databases">
        <title>Genome of R. gnavus strain RSHDN_123.</title>
        <authorList>
            <person name="Abdugheni R."/>
        </authorList>
    </citation>
    <scope>NUCLEOTIDE SEQUENCE</scope>
    <source>
        <strain evidence="4">RSHDN_123</strain>
    </source>
</reference>